<protein>
    <submittedName>
        <fullName evidence="1">Uncharacterized protein</fullName>
    </submittedName>
</protein>
<reference evidence="1 2" key="1">
    <citation type="submission" date="2016-07" db="EMBL/GenBank/DDBJ databases">
        <title>Pervasive Adenine N6-methylation of Active Genes in Fungi.</title>
        <authorList>
            <consortium name="DOE Joint Genome Institute"/>
            <person name="Mondo S.J."/>
            <person name="Dannebaum R.O."/>
            <person name="Kuo R.C."/>
            <person name="Labutti K."/>
            <person name="Haridas S."/>
            <person name="Kuo A."/>
            <person name="Salamov A."/>
            <person name="Ahrendt S.R."/>
            <person name="Lipzen A."/>
            <person name="Sullivan W."/>
            <person name="Andreopoulos W.B."/>
            <person name="Clum A."/>
            <person name="Lindquist E."/>
            <person name="Daum C."/>
            <person name="Ramamoorthy G.K."/>
            <person name="Gryganskyi A."/>
            <person name="Culley D."/>
            <person name="Magnuson J.K."/>
            <person name="James T.Y."/>
            <person name="O'Malley M.A."/>
            <person name="Stajich J.E."/>
            <person name="Spatafora J.W."/>
            <person name="Visel A."/>
            <person name="Grigoriev I.V."/>
        </authorList>
    </citation>
    <scope>NUCLEOTIDE SEQUENCE [LARGE SCALE GENOMIC DNA]</scope>
    <source>
        <strain evidence="1 2">NRRL 2496</strain>
    </source>
</reference>
<dbReference type="Proteomes" id="UP000242180">
    <property type="component" value="Unassembled WGS sequence"/>
</dbReference>
<evidence type="ECO:0000313" key="1">
    <source>
        <dbReference type="EMBL" id="ORY94586.1"/>
    </source>
</evidence>
<evidence type="ECO:0000313" key="2">
    <source>
        <dbReference type="Proteomes" id="UP000242180"/>
    </source>
</evidence>
<keyword evidence="2" id="KW-1185">Reference proteome</keyword>
<sequence length="181" mass="20099">MYSGQGTTYYSIFEAHSPVLDDQLPLNDEQLPTSLDPLFLFPDTEQYPVSVPIPIPLEPRGIDAQTQQMSTSASFLAEFSSDKCSFFDHSPSMEDIISSVSSISPPYTIDAQLSQFSLPSLFSVYMDVPHEYFPSFRMDSLANLYPTPFLEISTPDMSPSTPSKQSSAKATRKYIHVSCAV</sequence>
<comment type="caution">
    <text evidence="1">The sequence shown here is derived from an EMBL/GenBank/DDBJ whole genome shotgun (WGS) entry which is preliminary data.</text>
</comment>
<dbReference type="EMBL" id="MCGN01000007">
    <property type="protein sequence ID" value="ORY94586.1"/>
    <property type="molecule type" value="Genomic_DNA"/>
</dbReference>
<name>A0A1X2H7Q1_SYNRA</name>
<organism evidence="1 2">
    <name type="scientific">Syncephalastrum racemosum</name>
    <name type="common">Filamentous fungus</name>
    <dbReference type="NCBI Taxonomy" id="13706"/>
    <lineage>
        <taxon>Eukaryota</taxon>
        <taxon>Fungi</taxon>
        <taxon>Fungi incertae sedis</taxon>
        <taxon>Mucoromycota</taxon>
        <taxon>Mucoromycotina</taxon>
        <taxon>Mucoromycetes</taxon>
        <taxon>Mucorales</taxon>
        <taxon>Syncephalastraceae</taxon>
        <taxon>Syncephalastrum</taxon>
    </lineage>
</organism>
<gene>
    <name evidence="1" type="ORF">BCR43DRAFT_494265</name>
</gene>
<accession>A0A1X2H7Q1</accession>
<proteinExistence type="predicted"/>
<dbReference type="AlphaFoldDB" id="A0A1X2H7Q1"/>
<dbReference type="InParanoid" id="A0A1X2H7Q1"/>